<organism evidence="3 4">
    <name type="scientific">Pontibacter ruber</name>
    <dbReference type="NCBI Taxonomy" id="1343895"/>
    <lineage>
        <taxon>Bacteria</taxon>
        <taxon>Pseudomonadati</taxon>
        <taxon>Bacteroidota</taxon>
        <taxon>Cytophagia</taxon>
        <taxon>Cytophagales</taxon>
        <taxon>Hymenobacteraceae</taxon>
        <taxon>Pontibacter</taxon>
    </lineage>
</organism>
<keyword evidence="2 3" id="KW-0560">Oxidoreductase</keyword>
<dbReference type="Pfam" id="PF00106">
    <property type="entry name" value="adh_short"/>
    <property type="match status" value="1"/>
</dbReference>
<dbReference type="InterPro" id="IPR002347">
    <property type="entry name" value="SDR_fam"/>
</dbReference>
<dbReference type="PROSITE" id="PS00061">
    <property type="entry name" value="ADH_SHORT"/>
    <property type="match status" value="1"/>
</dbReference>
<dbReference type="EC" id="1.-.-.-" evidence="3"/>
<dbReference type="InterPro" id="IPR020904">
    <property type="entry name" value="Sc_DH/Rdtase_CS"/>
</dbReference>
<evidence type="ECO:0000313" key="3">
    <source>
        <dbReference type="EMBL" id="MFD2247047.1"/>
    </source>
</evidence>
<proteinExistence type="inferred from homology"/>
<dbReference type="PRINTS" id="PR00081">
    <property type="entry name" value="GDHRDH"/>
</dbReference>
<dbReference type="RefSeq" id="WP_250432252.1">
    <property type="nucleotide sequence ID" value="NZ_JALPRR010000006.1"/>
</dbReference>
<comment type="caution">
    <text evidence="3">The sequence shown here is derived from an EMBL/GenBank/DDBJ whole genome shotgun (WGS) entry which is preliminary data.</text>
</comment>
<keyword evidence="4" id="KW-1185">Reference proteome</keyword>
<sequence length="234" mass="24529">MQELKGRRALVSGGSSGIGQAIAGHLINAGAETAIADLQPAAHASENVYAFQCDITSGAAVDALFTQVSERMGLPDILVCNAGRGIHEKLTEGDPEKWQQIIDTNLLGALRMVRAFVPGMLEAGQGDVVFVSSVAAGQAYPYGGVYAASKSALEVIAETLRLEVLPKVRVTVVAPGVTDTAFFKNTISGFHTAEDIGYGAIPPEEVAGAVLYALCRPPEVSVNHITVRPTLQPF</sequence>
<evidence type="ECO:0000313" key="4">
    <source>
        <dbReference type="Proteomes" id="UP001597374"/>
    </source>
</evidence>
<evidence type="ECO:0000256" key="1">
    <source>
        <dbReference type="ARBA" id="ARBA00006484"/>
    </source>
</evidence>
<evidence type="ECO:0000256" key="2">
    <source>
        <dbReference type="ARBA" id="ARBA00023002"/>
    </source>
</evidence>
<comment type="similarity">
    <text evidence="1">Belongs to the short-chain dehydrogenases/reductases (SDR) family.</text>
</comment>
<dbReference type="CDD" id="cd05233">
    <property type="entry name" value="SDR_c"/>
    <property type="match status" value="1"/>
</dbReference>
<dbReference type="PANTHER" id="PTHR43115:SF4">
    <property type="entry name" value="DEHYDROGENASE_REDUCTASE SDR FAMILY MEMBER 11"/>
    <property type="match status" value="1"/>
</dbReference>
<gene>
    <name evidence="3" type="ORF">ACFSKP_12325</name>
</gene>
<dbReference type="PANTHER" id="PTHR43115">
    <property type="entry name" value="DEHYDROGENASE/REDUCTASE SDR FAMILY MEMBER 11"/>
    <property type="match status" value="1"/>
</dbReference>
<dbReference type="Gene3D" id="3.40.50.720">
    <property type="entry name" value="NAD(P)-binding Rossmann-like Domain"/>
    <property type="match status" value="1"/>
</dbReference>
<dbReference type="InterPro" id="IPR036291">
    <property type="entry name" value="NAD(P)-bd_dom_sf"/>
</dbReference>
<dbReference type="SUPFAM" id="SSF51735">
    <property type="entry name" value="NAD(P)-binding Rossmann-fold domains"/>
    <property type="match status" value="1"/>
</dbReference>
<dbReference type="Proteomes" id="UP001597374">
    <property type="component" value="Unassembled WGS sequence"/>
</dbReference>
<dbReference type="EMBL" id="JBHUIM010000002">
    <property type="protein sequence ID" value="MFD2247047.1"/>
    <property type="molecule type" value="Genomic_DNA"/>
</dbReference>
<name>A0ABW5CXA4_9BACT</name>
<accession>A0ABW5CXA4</accession>
<protein>
    <submittedName>
        <fullName evidence="3">SDR family oxidoreductase</fullName>
        <ecNumber evidence="3">1.-.-.-</ecNumber>
    </submittedName>
</protein>
<reference evidence="4" key="1">
    <citation type="journal article" date="2019" name="Int. J. Syst. Evol. Microbiol.">
        <title>The Global Catalogue of Microorganisms (GCM) 10K type strain sequencing project: providing services to taxonomists for standard genome sequencing and annotation.</title>
        <authorList>
            <consortium name="The Broad Institute Genomics Platform"/>
            <consortium name="The Broad Institute Genome Sequencing Center for Infectious Disease"/>
            <person name="Wu L."/>
            <person name="Ma J."/>
        </authorList>
    </citation>
    <scope>NUCLEOTIDE SEQUENCE [LARGE SCALE GENOMIC DNA]</scope>
    <source>
        <strain evidence="4">CGMCC 4.1782</strain>
    </source>
</reference>
<dbReference type="GO" id="GO:0016491">
    <property type="term" value="F:oxidoreductase activity"/>
    <property type="evidence" value="ECO:0007669"/>
    <property type="project" value="UniProtKB-KW"/>
</dbReference>